<feature type="compositionally biased region" description="Low complexity" evidence="3">
    <location>
        <begin position="641"/>
        <end position="665"/>
    </location>
</feature>
<proteinExistence type="predicted"/>
<feature type="compositionally biased region" description="Basic residues" evidence="3">
    <location>
        <begin position="33"/>
        <end position="48"/>
    </location>
</feature>
<dbReference type="EMBL" id="JAFJYH010000005">
    <property type="protein sequence ID" value="KAG4426081.1"/>
    <property type="molecule type" value="Genomic_DNA"/>
</dbReference>
<keyword evidence="5" id="KW-1185">Reference proteome</keyword>
<feature type="compositionally biased region" description="Polar residues" evidence="3">
    <location>
        <begin position="236"/>
        <end position="249"/>
    </location>
</feature>
<feature type="compositionally biased region" description="Basic and acidic residues" evidence="3">
    <location>
        <begin position="1"/>
        <end position="10"/>
    </location>
</feature>
<evidence type="ECO:0000313" key="5">
    <source>
        <dbReference type="Proteomes" id="UP000664132"/>
    </source>
</evidence>
<name>A0A8H8BW14_9HELO</name>
<dbReference type="Gene3D" id="3.40.50.12360">
    <property type="match status" value="1"/>
</dbReference>
<comment type="subunit">
    <text evidence="1">Component of the NuA4 histone acetyltransferase complex.</text>
</comment>
<feature type="compositionally biased region" description="Polar residues" evidence="3">
    <location>
        <begin position="163"/>
        <end position="178"/>
    </location>
</feature>
<dbReference type="SUPFAM" id="SSF54160">
    <property type="entry name" value="Chromo domain-like"/>
    <property type="match status" value="1"/>
</dbReference>
<feature type="coiled-coil region" evidence="2">
    <location>
        <begin position="1280"/>
        <end position="1307"/>
    </location>
</feature>
<keyword evidence="2" id="KW-0175">Coiled coil</keyword>
<feature type="compositionally biased region" description="Low complexity" evidence="3">
    <location>
        <begin position="384"/>
        <end position="395"/>
    </location>
</feature>
<dbReference type="Pfam" id="PF11496">
    <property type="entry name" value="HDA2-3"/>
    <property type="match status" value="1"/>
</dbReference>
<gene>
    <name evidence="4" type="ORF">IFR04_000788</name>
</gene>
<feature type="compositionally biased region" description="Polar residues" evidence="3">
    <location>
        <begin position="414"/>
        <end position="440"/>
    </location>
</feature>
<feature type="compositionally biased region" description="Polar residues" evidence="3">
    <location>
        <begin position="318"/>
        <end position="343"/>
    </location>
</feature>
<evidence type="ECO:0000313" key="4">
    <source>
        <dbReference type="EMBL" id="KAG4426081.1"/>
    </source>
</evidence>
<dbReference type="GO" id="GO:0070823">
    <property type="term" value="C:HDA1 complex"/>
    <property type="evidence" value="ECO:0007669"/>
    <property type="project" value="InterPro"/>
</dbReference>
<feature type="compositionally biased region" description="Polar residues" evidence="3">
    <location>
        <begin position="496"/>
        <end position="513"/>
    </location>
</feature>
<evidence type="ECO:0000256" key="2">
    <source>
        <dbReference type="SAM" id="Coils"/>
    </source>
</evidence>
<feature type="compositionally biased region" description="Low complexity" evidence="3">
    <location>
        <begin position="18"/>
        <end position="32"/>
    </location>
</feature>
<feature type="compositionally biased region" description="Basic and acidic residues" evidence="3">
    <location>
        <begin position="222"/>
        <end position="233"/>
    </location>
</feature>
<feature type="compositionally biased region" description="Polar residues" evidence="3">
    <location>
        <begin position="278"/>
        <end position="290"/>
    </location>
</feature>
<reference evidence="4" key="1">
    <citation type="submission" date="2021-02" db="EMBL/GenBank/DDBJ databases">
        <title>Genome sequence Cadophora malorum strain M34.</title>
        <authorList>
            <person name="Stefanovic E."/>
            <person name="Vu D."/>
            <person name="Scully C."/>
            <person name="Dijksterhuis J."/>
            <person name="Roader J."/>
            <person name="Houbraken J."/>
        </authorList>
    </citation>
    <scope>NUCLEOTIDE SEQUENCE</scope>
    <source>
        <strain evidence="4">M34</strain>
    </source>
</reference>
<comment type="caution">
    <text evidence="4">The sequence shown here is derived from an EMBL/GenBank/DDBJ whole genome shotgun (WGS) entry which is preliminary data.</text>
</comment>
<feature type="compositionally biased region" description="Basic and acidic residues" evidence="3">
    <location>
        <begin position="1506"/>
        <end position="1515"/>
    </location>
</feature>
<dbReference type="InterPro" id="IPR021006">
    <property type="entry name" value="Hda2/3"/>
</dbReference>
<feature type="compositionally biased region" description="Basic and acidic residues" evidence="3">
    <location>
        <begin position="200"/>
        <end position="214"/>
    </location>
</feature>
<dbReference type="Proteomes" id="UP000664132">
    <property type="component" value="Unassembled WGS sequence"/>
</dbReference>
<feature type="region of interest" description="Disordered" evidence="3">
    <location>
        <begin position="1429"/>
        <end position="1515"/>
    </location>
</feature>
<evidence type="ECO:0000256" key="3">
    <source>
        <dbReference type="SAM" id="MobiDB-lite"/>
    </source>
</evidence>
<organism evidence="4 5">
    <name type="scientific">Cadophora malorum</name>
    <dbReference type="NCBI Taxonomy" id="108018"/>
    <lineage>
        <taxon>Eukaryota</taxon>
        <taxon>Fungi</taxon>
        <taxon>Dikarya</taxon>
        <taxon>Ascomycota</taxon>
        <taxon>Pezizomycotina</taxon>
        <taxon>Leotiomycetes</taxon>
        <taxon>Helotiales</taxon>
        <taxon>Ploettnerulaceae</taxon>
        <taxon>Cadophora</taxon>
    </lineage>
</organism>
<dbReference type="InterPro" id="IPR038609">
    <property type="entry name" value="HDA1_su2/3_sf"/>
</dbReference>
<dbReference type="CDD" id="cd00024">
    <property type="entry name" value="CD_CSD"/>
    <property type="match status" value="1"/>
</dbReference>
<feature type="region of interest" description="Disordered" evidence="3">
    <location>
        <begin position="1"/>
        <end position="57"/>
    </location>
</feature>
<evidence type="ECO:0000256" key="1">
    <source>
        <dbReference type="ARBA" id="ARBA00011353"/>
    </source>
</evidence>
<feature type="compositionally biased region" description="Polar residues" evidence="3">
    <location>
        <begin position="581"/>
        <end position="621"/>
    </location>
</feature>
<feature type="coiled-coil region" evidence="2">
    <location>
        <begin position="1361"/>
        <end position="1425"/>
    </location>
</feature>
<feature type="compositionally biased region" description="Acidic residues" evidence="3">
    <location>
        <begin position="349"/>
        <end position="360"/>
    </location>
</feature>
<dbReference type="OrthoDB" id="3647690at2759"/>
<sequence>MTKRVGESSKRSSRTRTPRSSLSIPPSSTPRSSQKRGPARKDKKRKNTPKVENTDDFYEIKRIVDQEDRDGEIWYLVDWEDHKITGESYPHEWVHHSGVTLPAVAEWQNNSPKDSSTPRENSFPLPNELESPEDSQPIAPRQRKRRLVSGAEFAAKRVRHVSPQHSGSEISQVISQGANVHEQGENREPEIPDSYEEEREYLQRAHIRSQEAKAKVPGGRQARVEVRAPKDFDPSAYTTHSLGSSSQGYAQPKEFSSDLVQSRDSQHSQQRRVGSGSGRTQSSSAPQARQLSPADIWDEDFEGGDVEKEANQVESFRKSQTPESRSDPTQSSSVPVIPRSSQAPFIWDSDIEGEEFEDEEIAKPLEIPDSQEPRGSSSYKPSETPTSRTVSSTDTTTRHNTQANTEASLEAIESRNSQWYSSYSKQQDSGSIESQFAQRTSDFDHEGYTVTPEPPSAQVPIPQTQTSHGSEAISDHSQPPDLASQPVIRLSEDFVETSSPPVPQSQGSRSSLAKSGEEARSVGFQTQLPRISCEEDSGDEPLPSSGYPGDQDLEDHLDFDLSSEDSQLAEEEERPVEQISERQSGSRSLWNFTDSQSQGSTQNPRRIDTVSSQLQSSSTRGTQEDPIQIASPHDESFPDITASQTANTQKSSSSKTSGHSQASSHLPSPPVEDLRPTVEEIEPLDVKYSPVFYSSSNMEPVDDPAVMASNEAAKTQVPDPTAMLKARMAEARAARAAAALSKSPTPTLVHSNQSAVTQNQTVPIQPLVDILPSVPPALPLFESPAAPAIDTSSVAAPFPVVPTAEDVAPSPPPTIMEQIAYPEEDEGEEPTTLSVLPLGPAEYEVALPMTSYTRDIYVRRIKIYRAQLQSFLKDEVLDEALVAEVNSLLETLQTICSHPGLLDEDPSQNEDHEIQARWAENISTKFIFLAELLELLASTDNHVIIVARPGQILAELESLLIYHAIEYSRADIERRTSTGRFRVTLCSTGAQQYTVDPASIVIAFDPSHRELPFIDQLRVHPSFPDILVPLVSLVVTNSVEHIERCFDTNIEAPGRLIKIASCMRQLMGRVGTFDEDGYDDPPSAANKIANYLSSDPRASSWPLLPMPDIHGLDLSLLSSQNFLEEQPSYNAAATANLLSGAKRSLESEESIGADKRQRLTPSNGNRNGELESTLVSETVLHTSTVPQATRPVQSFAEDERTQLSSLFQKVSNLEAQLRAKDVTEMELREINHDLESRCKSFEDSIASIQPKYQEALNDRGEFEHQSSLSMAREIRLKKERDNKDAEVIKLRERNAELEAELSAAQTALRTSAVPEAAEFATLRDELTKSRLETEREHKRYVNANNDLDYIRSTFQASSSSAAEHQAEVFRLQTELDAFREKAAHDKVRIHEIQSANENAQLRQENTELRARLKDVERDYEKKQQEYLAVTNGRRGTRGTSVPQSPRMGNQVQNSPGTRPIGRVLHSGSRGNSPAPGEMRIPSGPGPVAGGHFGDALFPNSLPPPPPRDRWGQHLQ</sequence>
<feature type="compositionally biased region" description="Polar residues" evidence="3">
    <location>
        <begin position="1437"/>
        <end position="1456"/>
    </location>
</feature>
<feature type="compositionally biased region" description="Basic and acidic residues" evidence="3">
    <location>
        <begin position="305"/>
        <end position="317"/>
    </location>
</feature>
<evidence type="ECO:0008006" key="6">
    <source>
        <dbReference type="Google" id="ProtNLM"/>
    </source>
</evidence>
<feature type="compositionally biased region" description="Acidic residues" evidence="3">
    <location>
        <begin position="560"/>
        <end position="574"/>
    </location>
</feature>
<feature type="compositionally biased region" description="Polar residues" evidence="3">
    <location>
        <begin position="373"/>
        <end position="383"/>
    </location>
</feature>
<accession>A0A8H8BW14</accession>
<feature type="region of interest" description="Disordered" evidence="3">
    <location>
        <begin position="1147"/>
        <end position="1169"/>
    </location>
</feature>
<dbReference type="InterPro" id="IPR016197">
    <property type="entry name" value="Chromo-like_dom_sf"/>
</dbReference>
<feature type="compositionally biased region" description="Polar residues" evidence="3">
    <location>
        <begin position="107"/>
        <end position="120"/>
    </location>
</feature>
<feature type="region of interest" description="Disordered" evidence="3">
    <location>
        <begin position="105"/>
        <end position="681"/>
    </location>
</feature>
<protein>
    <recommendedName>
        <fullName evidence="6">Chromo domain-containing protein</fullName>
    </recommendedName>
</protein>
<feature type="compositionally biased region" description="Polar residues" evidence="3">
    <location>
        <begin position="398"/>
        <end position="407"/>
    </location>
</feature>